<dbReference type="RefSeq" id="WP_058264763.1">
    <property type="nucleotide sequence ID" value="NZ_FMYN01000001.1"/>
</dbReference>
<sequence>MENEWKQNAEIEKRRRRTSRRITLIILSVLLTIFLVASAVVYVFLKNALEPVDEAATKSVKVEVPLGAGTSTIASLLKEKDLIANETIFRYYVRYKNESSFQAGTYTLSQAMSPDEIINELKTGTVMKAADVKITLPEGITMDRQIALIAKATNFKEETVRKELTDATFIDSMIEKYPMLTDEVKKDGVLYALEGYLFPATYEFDKGKSIDQIVETMLDETEKVYDENEDAIQKSGMTFHEVLSLGSMVEREAATADDRREIAGVFKNRLDDGMKLQSDPTVWYGTGENTALTTLKDLENNSKYNTYKYEGIPIGPISTVSKDSVLAVLNPNKTKYVYFFARPPSDKHPRGQILYEETYEEHQRNVVKYKPEWVEYEASKEQ</sequence>
<reference evidence="8 9" key="1">
    <citation type="journal article" date="2015" name="Int. J. Syst. Evol. Microbiol.">
        <title>Exiguobacterium enclense sp. nov., isolated from sediment.</title>
        <authorList>
            <person name="Dastager S.G."/>
            <person name="Mawlankar R."/>
            <person name="Sonalkar V.V."/>
            <person name="Thorat M.N."/>
            <person name="Mual P."/>
            <person name="Verma A."/>
            <person name="Krishnamurthi S."/>
            <person name="Tang S.K."/>
            <person name="Li W.J."/>
        </authorList>
    </citation>
    <scope>NUCLEOTIDE SEQUENCE [LARGE SCALE GENOMIC DNA]</scope>
    <source>
        <strain evidence="8 9">NIO-1109</strain>
    </source>
</reference>
<dbReference type="GO" id="GO:0005886">
    <property type="term" value="C:plasma membrane"/>
    <property type="evidence" value="ECO:0007669"/>
    <property type="project" value="UniProtKB-SubCell"/>
</dbReference>
<evidence type="ECO:0000256" key="1">
    <source>
        <dbReference type="ARBA" id="ARBA00022475"/>
    </source>
</evidence>
<dbReference type="OrthoDB" id="9814591at2"/>
<keyword evidence="3 7" id="KW-1133">Transmembrane helix</keyword>
<comment type="caution">
    <text evidence="8">The sequence shown here is derived from an EMBL/GenBank/DDBJ whole genome shotgun (WGS) entry which is preliminary data.</text>
</comment>
<keyword evidence="2 7" id="KW-0812">Transmembrane</keyword>
<dbReference type="Gene3D" id="3.30.1490.480">
    <property type="entry name" value="Endolytic murein transglycosylase"/>
    <property type="match status" value="1"/>
</dbReference>
<evidence type="ECO:0000256" key="2">
    <source>
        <dbReference type="ARBA" id="ARBA00022692"/>
    </source>
</evidence>
<dbReference type="GO" id="GO:0071555">
    <property type="term" value="P:cell wall organization"/>
    <property type="evidence" value="ECO:0007669"/>
    <property type="project" value="UniProtKB-KW"/>
</dbReference>
<dbReference type="HAMAP" id="MF_02065">
    <property type="entry name" value="MltG"/>
    <property type="match status" value="1"/>
</dbReference>
<dbReference type="Pfam" id="PF02618">
    <property type="entry name" value="YceG"/>
    <property type="match status" value="1"/>
</dbReference>
<evidence type="ECO:0000256" key="5">
    <source>
        <dbReference type="ARBA" id="ARBA00023239"/>
    </source>
</evidence>
<evidence type="ECO:0000256" key="3">
    <source>
        <dbReference type="ARBA" id="ARBA00022989"/>
    </source>
</evidence>
<keyword evidence="5 7" id="KW-0456">Lyase</keyword>
<dbReference type="EC" id="4.2.2.29" evidence="7"/>
<feature type="site" description="Important for catalytic activity" evidence="7">
    <location>
        <position position="252"/>
    </location>
</feature>
<comment type="similarity">
    <text evidence="7">Belongs to the transglycosylase MltG family.</text>
</comment>
<evidence type="ECO:0000313" key="9">
    <source>
        <dbReference type="Proteomes" id="UP000053797"/>
    </source>
</evidence>
<dbReference type="GeneID" id="90837326"/>
<dbReference type="PANTHER" id="PTHR30518:SF2">
    <property type="entry name" value="ENDOLYTIC MUREIN TRANSGLYCOSYLASE"/>
    <property type="match status" value="1"/>
</dbReference>
<evidence type="ECO:0000256" key="7">
    <source>
        <dbReference type="HAMAP-Rule" id="MF_02065"/>
    </source>
</evidence>
<keyword evidence="6 7" id="KW-0961">Cell wall biogenesis/degradation</keyword>
<dbReference type="GO" id="GO:0008932">
    <property type="term" value="F:lytic endotransglycosylase activity"/>
    <property type="evidence" value="ECO:0007669"/>
    <property type="project" value="UniProtKB-UniRule"/>
</dbReference>
<dbReference type="GO" id="GO:0009252">
    <property type="term" value="P:peptidoglycan biosynthetic process"/>
    <property type="evidence" value="ECO:0007669"/>
    <property type="project" value="UniProtKB-UniRule"/>
</dbReference>
<dbReference type="AlphaFoldDB" id="A0A0V8GJN0"/>
<dbReference type="NCBIfam" id="TIGR00247">
    <property type="entry name" value="endolytic transglycosylase MltG"/>
    <property type="match status" value="1"/>
</dbReference>
<comment type="subcellular location">
    <subcellularLocation>
        <location evidence="7">Cell membrane</location>
        <topology evidence="7">Single-pass membrane protein</topology>
    </subcellularLocation>
</comment>
<feature type="transmembrane region" description="Helical" evidence="7">
    <location>
        <begin position="21"/>
        <end position="45"/>
    </location>
</feature>
<evidence type="ECO:0000256" key="6">
    <source>
        <dbReference type="ARBA" id="ARBA00023316"/>
    </source>
</evidence>
<comment type="function">
    <text evidence="7">Functions as a peptidoglycan terminase that cleaves nascent peptidoglycan strands endolytically to terminate their elongation.</text>
</comment>
<dbReference type="CDD" id="cd08010">
    <property type="entry name" value="MltG_like"/>
    <property type="match status" value="1"/>
</dbReference>
<dbReference type="InterPro" id="IPR003770">
    <property type="entry name" value="MLTG-like"/>
</dbReference>
<name>A0A0V8GJN0_9BACL</name>
<dbReference type="Proteomes" id="UP000053797">
    <property type="component" value="Unassembled WGS sequence"/>
</dbReference>
<protein>
    <recommendedName>
        <fullName evidence="7">Endolytic murein transglycosylase</fullName>
        <ecNumber evidence="7">4.2.2.29</ecNumber>
    </recommendedName>
    <alternativeName>
        <fullName evidence="7">Peptidoglycan lytic transglycosylase</fullName>
    </alternativeName>
    <alternativeName>
        <fullName evidence="7">Peptidoglycan polymerization terminase</fullName>
    </alternativeName>
</protein>
<keyword evidence="4 7" id="KW-0472">Membrane</keyword>
<gene>
    <name evidence="7" type="primary">mltG</name>
    <name evidence="8" type="ORF">AS033_03510</name>
</gene>
<dbReference type="PANTHER" id="PTHR30518">
    <property type="entry name" value="ENDOLYTIC MUREIN TRANSGLYCOSYLASE"/>
    <property type="match status" value="1"/>
</dbReference>
<accession>A0A0V8GJN0</accession>
<dbReference type="EMBL" id="LNQL01000001">
    <property type="protein sequence ID" value="KSU50460.1"/>
    <property type="molecule type" value="Genomic_DNA"/>
</dbReference>
<organism evidence="8 9">
    <name type="scientific">Exiguobacterium indicum</name>
    <dbReference type="NCBI Taxonomy" id="296995"/>
    <lineage>
        <taxon>Bacteria</taxon>
        <taxon>Bacillati</taxon>
        <taxon>Bacillota</taxon>
        <taxon>Bacilli</taxon>
        <taxon>Bacillales</taxon>
        <taxon>Bacillales Family XII. Incertae Sedis</taxon>
        <taxon>Exiguobacterium</taxon>
    </lineage>
</organism>
<proteinExistence type="inferred from homology"/>
<comment type="catalytic activity">
    <reaction evidence="7">
        <text>a peptidoglycan chain = a peptidoglycan chain with N-acetyl-1,6-anhydromuramyl-[peptide] at the reducing end + a peptidoglycan chain with N-acetylglucosamine at the non-reducing end.</text>
        <dbReference type="EC" id="4.2.2.29"/>
    </reaction>
</comment>
<evidence type="ECO:0000313" key="8">
    <source>
        <dbReference type="EMBL" id="KSU50460.1"/>
    </source>
</evidence>
<evidence type="ECO:0000256" key="4">
    <source>
        <dbReference type="ARBA" id="ARBA00023136"/>
    </source>
</evidence>
<keyword evidence="1 7" id="KW-1003">Cell membrane</keyword>